<reference evidence="12" key="1">
    <citation type="journal article" date="2019" name="Int. J. Syst. Evol. Microbiol.">
        <title>The Global Catalogue of Microorganisms (GCM) 10K type strain sequencing project: providing services to taxonomists for standard genome sequencing and annotation.</title>
        <authorList>
            <consortium name="The Broad Institute Genomics Platform"/>
            <consortium name="The Broad Institute Genome Sequencing Center for Infectious Disease"/>
            <person name="Wu L."/>
            <person name="Ma J."/>
        </authorList>
    </citation>
    <scope>NUCLEOTIDE SEQUENCE [LARGE SCALE GENOMIC DNA]</scope>
    <source>
        <strain evidence="12">JCM 17555</strain>
    </source>
</reference>
<evidence type="ECO:0000256" key="8">
    <source>
        <dbReference type="RuleBase" id="RU004004"/>
    </source>
</evidence>
<feature type="domain" description="Secretin/TonB short N-terminal" evidence="10">
    <location>
        <begin position="333"/>
        <end position="381"/>
    </location>
</feature>
<evidence type="ECO:0000256" key="7">
    <source>
        <dbReference type="RuleBase" id="RU004003"/>
    </source>
</evidence>
<dbReference type="InterPro" id="IPR038591">
    <property type="entry name" value="NolW-like_sf"/>
</dbReference>
<dbReference type="SMART" id="SM00965">
    <property type="entry name" value="STN"/>
    <property type="match status" value="1"/>
</dbReference>
<dbReference type="PANTHER" id="PTHR30604">
    <property type="entry name" value="PROTEIN TRANSPORT PROTEIN HOFQ"/>
    <property type="match status" value="1"/>
</dbReference>
<keyword evidence="12" id="KW-1185">Reference proteome</keyword>
<dbReference type="EMBL" id="BAABBO010000014">
    <property type="protein sequence ID" value="GAA3971272.1"/>
    <property type="molecule type" value="Genomic_DNA"/>
</dbReference>
<evidence type="ECO:0000256" key="4">
    <source>
        <dbReference type="ARBA" id="ARBA00022927"/>
    </source>
</evidence>
<dbReference type="InterPro" id="IPR021731">
    <property type="entry name" value="AMIN_dom"/>
</dbReference>
<dbReference type="Gene3D" id="2.60.40.3470">
    <property type="match status" value="1"/>
</dbReference>
<evidence type="ECO:0000313" key="12">
    <source>
        <dbReference type="Proteomes" id="UP001501337"/>
    </source>
</evidence>
<dbReference type="InterPro" id="IPR004846">
    <property type="entry name" value="T2SS/T3SS_dom"/>
</dbReference>
<evidence type="ECO:0000313" key="11">
    <source>
        <dbReference type="EMBL" id="GAA3971272.1"/>
    </source>
</evidence>
<dbReference type="InterPro" id="IPR011662">
    <property type="entry name" value="Secretin/TonB_short_N"/>
</dbReference>
<evidence type="ECO:0000256" key="5">
    <source>
        <dbReference type="ARBA" id="ARBA00023136"/>
    </source>
</evidence>
<organism evidence="11 12">
    <name type="scientific">Allohahella marinimesophila</name>
    <dbReference type="NCBI Taxonomy" id="1054972"/>
    <lineage>
        <taxon>Bacteria</taxon>
        <taxon>Pseudomonadati</taxon>
        <taxon>Pseudomonadota</taxon>
        <taxon>Gammaproteobacteria</taxon>
        <taxon>Oceanospirillales</taxon>
        <taxon>Hahellaceae</taxon>
        <taxon>Allohahella</taxon>
    </lineage>
</organism>
<dbReference type="InterPro" id="IPR051808">
    <property type="entry name" value="Type_IV_pilus_biogenesis"/>
</dbReference>
<dbReference type="Pfam" id="PF00263">
    <property type="entry name" value="Secretin"/>
    <property type="match status" value="1"/>
</dbReference>
<dbReference type="InterPro" id="IPR005644">
    <property type="entry name" value="NolW-like"/>
</dbReference>
<dbReference type="Gene3D" id="3.30.1370.130">
    <property type="match status" value="1"/>
</dbReference>
<evidence type="ECO:0000256" key="1">
    <source>
        <dbReference type="ARBA" id="ARBA00004370"/>
    </source>
</evidence>
<gene>
    <name evidence="11" type="ORF">GCM10022278_30870</name>
</gene>
<evidence type="ECO:0000256" key="6">
    <source>
        <dbReference type="ARBA" id="ARBA00023237"/>
    </source>
</evidence>
<keyword evidence="5" id="KW-0472">Membrane</keyword>
<dbReference type="InterPro" id="IPR013355">
    <property type="entry name" value="Pilus_4_PilQ"/>
</dbReference>
<dbReference type="PANTHER" id="PTHR30604:SF1">
    <property type="entry name" value="DNA UTILIZATION PROTEIN HOFQ"/>
    <property type="match status" value="1"/>
</dbReference>
<dbReference type="Proteomes" id="UP001501337">
    <property type="component" value="Unassembled WGS sequence"/>
</dbReference>
<dbReference type="Pfam" id="PF07660">
    <property type="entry name" value="STN"/>
    <property type="match status" value="1"/>
</dbReference>
<dbReference type="Pfam" id="PF03958">
    <property type="entry name" value="Secretin_N"/>
    <property type="match status" value="1"/>
</dbReference>
<protein>
    <submittedName>
        <fullName evidence="11">Type IV pilus secretin PilQ family protein</fullName>
    </submittedName>
</protein>
<dbReference type="InterPro" id="IPR001775">
    <property type="entry name" value="GspD/PilQ"/>
</dbReference>
<keyword evidence="3" id="KW-0732">Signal</keyword>
<evidence type="ECO:0000259" key="10">
    <source>
        <dbReference type="SMART" id="SM00965"/>
    </source>
</evidence>
<keyword evidence="2 8" id="KW-0813">Transport</keyword>
<comment type="subcellular location">
    <subcellularLocation>
        <location evidence="8">Cell outer membrane</location>
    </subcellularLocation>
    <subcellularLocation>
        <location evidence="1">Membrane</location>
    </subcellularLocation>
</comment>
<evidence type="ECO:0000256" key="2">
    <source>
        <dbReference type="ARBA" id="ARBA00022448"/>
    </source>
</evidence>
<keyword evidence="4" id="KW-0653">Protein transport</keyword>
<feature type="compositionally biased region" description="Low complexity" evidence="9">
    <location>
        <begin position="176"/>
        <end position="187"/>
    </location>
</feature>
<proteinExistence type="inferred from homology"/>
<dbReference type="RefSeq" id="WP_344807987.1">
    <property type="nucleotide sequence ID" value="NZ_BAABBO010000014.1"/>
</dbReference>
<comment type="similarity">
    <text evidence="7">Belongs to the bacterial secretin family.</text>
</comment>
<dbReference type="Gene3D" id="2.60.40.3500">
    <property type="match status" value="1"/>
</dbReference>
<evidence type="ECO:0000256" key="3">
    <source>
        <dbReference type="ARBA" id="ARBA00022729"/>
    </source>
</evidence>
<sequence>MNHSLPSTRVSAARLQGRVSDIFKSPEKFMLLNAKSALIGTAALCMSGWLQAASLTGIDFGSLPGDRTEVRLSFDEAPPEPKGYAISDPARIAIDLPGVDSALSERYHQLSKGNTQSVTILEASGRTRVIVNLLDLVPYATSVVGNQVVIQLGAAAGSDLEMGASAKTSSVASTNSGAASSKASKGAPSIEGIDFQRGEKGDGRVIVNLSNKNISADMSEQGGNIRVVFRGADLPQDLRRRLDVTDFATPVNTIDTFREDGNVVMLIKPQGDYDYMAYQTDNSFTVAIEPVSKAEVDDRRKEQFPFSGEKLSLNFQDIEVRSVLQLIADFTGLNLVASDTVDGRITLRLQNVPWDQALELVLKTKGLDKRKVGNVLLVAPAAEIAARERLELEANKQVQALAPVRLEMLQINYAKAGDIVALLQADSELVSSRGFISSDGRTNTISIRETADKIQQVRELIATWDVPVSQVLIEARIVRARTDAIEDLGVRWGGGAAKTKGRNGFLVGGSQTTNTELNDGFGSDASGDAVFTPGDVTIGFPDALAVDLGVTRTNASSFAVGFRRSNISLDLELSAFELDGKGEIVAQPKIVTADRQTARIESGEEIPYQEASSSGATSISFKKAVLALEVTPQITPDDNIIMDLHIMQDSRGVVTAGIPSIDTNEIQTQVLVGNGQTIVLGGIFSSEASETTTKTPFLGDLPYIGALFRKTERNDQRSELLVFITPRLIRSGLVDTR</sequence>
<dbReference type="NCBIfam" id="TIGR02515">
    <property type="entry name" value="IV_pilus_PilQ"/>
    <property type="match status" value="1"/>
</dbReference>
<keyword evidence="6" id="KW-0998">Cell outer membrane</keyword>
<dbReference type="Gene3D" id="3.30.1370.120">
    <property type="match status" value="1"/>
</dbReference>
<comment type="caution">
    <text evidence="11">The sequence shown here is derived from an EMBL/GenBank/DDBJ whole genome shotgun (WGS) entry which is preliminary data.</text>
</comment>
<dbReference type="Pfam" id="PF11741">
    <property type="entry name" value="AMIN"/>
    <property type="match status" value="1"/>
</dbReference>
<feature type="region of interest" description="Disordered" evidence="9">
    <location>
        <begin position="170"/>
        <end position="196"/>
    </location>
</feature>
<evidence type="ECO:0000256" key="9">
    <source>
        <dbReference type="SAM" id="MobiDB-lite"/>
    </source>
</evidence>
<dbReference type="PRINTS" id="PR00811">
    <property type="entry name" value="BCTERIALGSPD"/>
</dbReference>
<name>A0ABP7PUR3_9GAMM</name>
<accession>A0ABP7PUR3</accession>